<feature type="binding site" evidence="1">
    <location>
        <position position="79"/>
    </location>
    <ligand>
        <name>Mg(2+)</name>
        <dbReference type="ChEBI" id="CHEBI:18420"/>
        <label>1</label>
    </ligand>
</feature>
<dbReference type="InParanoid" id="A0A5J5F8G7"/>
<feature type="binding site" evidence="1">
    <location>
        <position position="77"/>
    </location>
    <ligand>
        <name>Mg(2+)</name>
        <dbReference type="ChEBI" id="CHEBI:18420"/>
        <label>1</label>
    </ligand>
</feature>
<comment type="caution">
    <text evidence="2">The sequence shown here is derived from an EMBL/GenBank/DDBJ whole genome shotgun (WGS) entry which is preliminary data.</text>
</comment>
<protein>
    <recommendedName>
        <fullName evidence="4">ADP-ribosylation/Crystallin J1</fullName>
    </recommendedName>
</protein>
<evidence type="ECO:0000256" key="1">
    <source>
        <dbReference type="PIRSR" id="PIRSR605502-1"/>
    </source>
</evidence>
<organism evidence="2 3">
    <name type="scientific">Sphaerosporella brunnea</name>
    <dbReference type="NCBI Taxonomy" id="1250544"/>
    <lineage>
        <taxon>Eukaryota</taxon>
        <taxon>Fungi</taxon>
        <taxon>Dikarya</taxon>
        <taxon>Ascomycota</taxon>
        <taxon>Pezizomycotina</taxon>
        <taxon>Pezizomycetes</taxon>
        <taxon>Pezizales</taxon>
        <taxon>Pyronemataceae</taxon>
        <taxon>Sphaerosporella</taxon>
    </lineage>
</organism>
<proteinExistence type="predicted"/>
<dbReference type="OrthoDB" id="2021138at2759"/>
<dbReference type="SUPFAM" id="SSF101478">
    <property type="entry name" value="ADP-ribosylglycohydrolase"/>
    <property type="match status" value="1"/>
</dbReference>
<dbReference type="Gene3D" id="1.10.4080.10">
    <property type="entry name" value="ADP-ribosylation/Crystallin J1"/>
    <property type="match status" value="1"/>
</dbReference>
<dbReference type="InterPro" id="IPR036705">
    <property type="entry name" value="Ribosyl_crysJ1_sf"/>
</dbReference>
<evidence type="ECO:0000313" key="3">
    <source>
        <dbReference type="Proteomes" id="UP000326924"/>
    </source>
</evidence>
<dbReference type="EMBL" id="VXIS01000017">
    <property type="protein sequence ID" value="KAA8913107.1"/>
    <property type="molecule type" value="Genomic_DNA"/>
</dbReference>
<keyword evidence="1" id="KW-0479">Metal-binding</keyword>
<name>A0A5J5F8G7_9PEZI</name>
<evidence type="ECO:0008006" key="4">
    <source>
        <dbReference type="Google" id="ProtNLM"/>
    </source>
</evidence>
<accession>A0A5J5F8G7</accession>
<gene>
    <name evidence="2" type="ORF">FN846DRAFT_903041</name>
</gene>
<reference evidence="2 3" key="1">
    <citation type="submission" date="2019-09" db="EMBL/GenBank/DDBJ databases">
        <title>Draft genome of the ectomycorrhizal ascomycete Sphaerosporella brunnea.</title>
        <authorList>
            <consortium name="DOE Joint Genome Institute"/>
            <person name="Benucci G.M."/>
            <person name="Marozzi G."/>
            <person name="Antonielli L."/>
            <person name="Sanchez S."/>
            <person name="Marco P."/>
            <person name="Wang X."/>
            <person name="Falini L.B."/>
            <person name="Barry K."/>
            <person name="Haridas S."/>
            <person name="Lipzen A."/>
            <person name="Labutti K."/>
            <person name="Grigoriev I.V."/>
            <person name="Murat C."/>
            <person name="Martin F."/>
            <person name="Albertini E."/>
            <person name="Donnini D."/>
            <person name="Bonito G."/>
        </authorList>
    </citation>
    <scope>NUCLEOTIDE SEQUENCE [LARGE SCALE GENOMIC DNA]</scope>
    <source>
        <strain evidence="2 3">Sb_GMNB300</strain>
    </source>
</reference>
<dbReference type="GO" id="GO:0046872">
    <property type="term" value="F:metal ion binding"/>
    <property type="evidence" value="ECO:0007669"/>
    <property type="project" value="UniProtKB-KW"/>
</dbReference>
<evidence type="ECO:0000313" key="2">
    <source>
        <dbReference type="EMBL" id="KAA8913107.1"/>
    </source>
</evidence>
<dbReference type="AlphaFoldDB" id="A0A5J5F8G7"/>
<comment type="cofactor">
    <cofactor evidence="1">
        <name>Mg(2+)</name>
        <dbReference type="ChEBI" id="CHEBI:18420"/>
    </cofactor>
    <text evidence="1">Binds 2 magnesium ions per subunit.</text>
</comment>
<sequence length="142" mass="15219">MNLLPTHLYVLCQEVCEVYVHLITTVLSKAASGGCVLKAGSALVWVCGTHLEAALWVFFATESFEEGAIRAVNLGDDADMVAAVYGGLAGAWYADAASEDEEEFSEFLSGKVRASRDGVVQRELSEKFGKQLAVLSESLVVN</sequence>
<keyword evidence="1" id="KW-0460">Magnesium</keyword>
<dbReference type="Proteomes" id="UP000326924">
    <property type="component" value="Unassembled WGS sequence"/>
</dbReference>
<dbReference type="InterPro" id="IPR005502">
    <property type="entry name" value="Ribosyl_crysJ1"/>
</dbReference>
<keyword evidence="3" id="KW-1185">Reference proteome</keyword>
<dbReference type="Pfam" id="PF03747">
    <property type="entry name" value="ADP_ribosyl_GH"/>
    <property type="match status" value="1"/>
</dbReference>